<keyword evidence="1" id="KW-0614">Plasmid</keyword>
<dbReference type="KEGG" id="amr:AM1_C0025"/>
<evidence type="ECO:0000313" key="2">
    <source>
        <dbReference type="Proteomes" id="UP000000268"/>
    </source>
</evidence>
<protein>
    <submittedName>
        <fullName evidence="1">Uncharacterized protein</fullName>
    </submittedName>
</protein>
<keyword evidence="2" id="KW-1185">Reference proteome</keyword>
<gene>
    <name evidence="1" type="ordered locus">AM1_C0025</name>
</gene>
<dbReference type="AlphaFoldDB" id="A8ZMC4"/>
<proteinExistence type="predicted"/>
<dbReference type="EMBL" id="CP000840">
    <property type="protein sequence ID" value="ABW32335.1"/>
    <property type="molecule type" value="Genomic_DNA"/>
</dbReference>
<name>A8ZMC4_ACAM1</name>
<dbReference type="Proteomes" id="UP000000268">
    <property type="component" value="Plasmid pREB3"/>
</dbReference>
<geneLocation type="plasmid" evidence="1 2">
    <name>pREB3</name>
</geneLocation>
<sequence length="45" mass="4897">MLILNPFLIKSIEGMLIDTNGFGFSYLYGLRLAGCIAGATRSDGW</sequence>
<evidence type="ECO:0000313" key="1">
    <source>
        <dbReference type="EMBL" id="ABW32335.1"/>
    </source>
</evidence>
<organism evidence="1 2">
    <name type="scientific">Acaryochloris marina (strain MBIC 11017)</name>
    <dbReference type="NCBI Taxonomy" id="329726"/>
    <lineage>
        <taxon>Bacteria</taxon>
        <taxon>Bacillati</taxon>
        <taxon>Cyanobacteriota</taxon>
        <taxon>Cyanophyceae</taxon>
        <taxon>Acaryochloridales</taxon>
        <taxon>Acaryochloridaceae</taxon>
        <taxon>Acaryochloris</taxon>
    </lineage>
</organism>
<dbReference type="HOGENOM" id="CLU_3194746_0_0_3"/>
<reference evidence="1 2" key="1">
    <citation type="journal article" date="2008" name="Proc. Natl. Acad. Sci. U.S.A.">
        <title>Niche adaptation and genome expansion in the chlorophyll d-producing cyanobacterium Acaryochloris marina.</title>
        <authorList>
            <person name="Swingley W.D."/>
            <person name="Chen M."/>
            <person name="Cheung P.C."/>
            <person name="Conrad A.L."/>
            <person name="Dejesa L.C."/>
            <person name="Hao J."/>
            <person name="Honchak B.M."/>
            <person name="Karbach L.E."/>
            <person name="Kurdoglu A."/>
            <person name="Lahiri S."/>
            <person name="Mastrian S.D."/>
            <person name="Miyashita H."/>
            <person name="Page L."/>
            <person name="Ramakrishna P."/>
            <person name="Satoh S."/>
            <person name="Sattley W.M."/>
            <person name="Shimada Y."/>
            <person name="Taylor H.L."/>
            <person name="Tomo T."/>
            <person name="Tsuchiya T."/>
            <person name="Wang Z.T."/>
            <person name="Raymond J."/>
            <person name="Mimuro M."/>
            <person name="Blankenship R.E."/>
            <person name="Touchman J.W."/>
        </authorList>
    </citation>
    <scope>NUCLEOTIDE SEQUENCE [LARGE SCALE GENOMIC DNA]</scope>
    <source>
        <strain evidence="2">MBIC 11017</strain>
        <plasmid evidence="2">Plasmid pREB3</plasmid>
    </source>
</reference>
<accession>A8ZMC4</accession>